<dbReference type="AlphaFoldDB" id="A0A163IZV6"/>
<dbReference type="Gene3D" id="1.10.287.2720">
    <property type="match status" value="1"/>
</dbReference>
<evidence type="ECO:0000313" key="4">
    <source>
        <dbReference type="Proteomes" id="UP000078561"/>
    </source>
</evidence>
<keyword evidence="4" id="KW-1185">Reference proteome</keyword>
<accession>A0A163IZV6</accession>
<dbReference type="GO" id="GO:0032934">
    <property type="term" value="F:sterol binding"/>
    <property type="evidence" value="ECO:0007669"/>
    <property type="project" value="TreeGrafter"/>
</dbReference>
<evidence type="ECO:0000256" key="2">
    <source>
        <dbReference type="RuleBase" id="RU003844"/>
    </source>
</evidence>
<name>A0A163IZV6_ABSGL</name>
<dbReference type="EMBL" id="LT550921">
    <property type="protein sequence ID" value="SAL96342.1"/>
    <property type="molecule type" value="Genomic_DNA"/>
</dbReference>
<dbReference type="PANTHER" id="PTHR10972">
    <property type="entry name" value="OXYSTEROL-BINDING PROTEIN-RELATED"/>
    <property type="match status" value="1"/>
</dbReference>
<dbReference type="PROSITE" id="PS01013">
    <property type="entry name" value="OSBP"/>
    <property type="match status" value="1"/>
</dbReference>
<dbReference type="InterPro" id="IPR037239">
    <property type="entry name" value="OSBP_sf"/>
</dbReference>
<sequence>MSSSHSKDNQNNTEELEEGSRNILLAIAGQLTKGMDLQRVVLPTFVLEPRSMLERITDFMAHPELLFSASKADDPVERFIGVLRYYLSGWHIKPKGVKKPYNPVLGEFFRCQYKYTDGSDGYYIAEQVSHHPPMSAYCYACPAHHVLIQGDIRPKSRFYGNSVGTIMEGGSHVILADRYNERYDIEMPNMYARGVLFGTMTLELGDKSKLSCKSSDLTCELEFKTKGFFSGQWNSVVGKIKKETTQDVLYEISGQWSNELYIKNCKTGQNDLFFDAKTAIAVPKTVLPEEDQEDYESRKLWSKLTDAIKRRDMEGATDAKTAVEDHQRQLAKERDASGWKPRFFEEDYDDYRLKALKNIDTSNVDQMKSQMEQLVAKKASS</sequence>
<dbReference type="Pfam" id="PF01237">
    <property type="entry name" value="Oxysterol_BP"/>
    <property type="match status" value="1"/>
</dbReference>
<dbReference type="GO" id="GO:0016020">
    <property type="term" value="C:membrane"/>
    <property type="evidence" value="ECO:0007669"/>
    <property type="project" value="TreeGrafter"/>
</dbReference>
<dbReference type="InterPro" id="IPR000648">
    <property type="entry name" value="Oxysterol-bd"/>
</dbReference>
<dbReference type="STRING" id="4829.A0A163IZV6"/>
<dbReference type="PANTHER" id="PTHR10972:SF102">
    <property type="entry name" value="OXYSTEROL-BINDING PROTEIN"/>
    <property type="match status" value="1"/>
</dbReference>
<comment type="similarity">
    <text evidence="1 2">Belongs to the OSBP family.</text>
</comment>
<evidence type="ECO:0000313" key="3">
    <source>
        <dbReference type="EMBL" id="SAL96342.1"/>
    </source>
</evidence>
<dbReference type="Gene3D" id="2.40.160.120">
    <property type="match status" value="1"/>
</dbReference>
<dbReference type="OMA" id="AQENGVW"/>
<dbReference type="FunCoup" id="A0A163IZV6">
    <property type="interactions" value="664"/>
</dbReference>
<dbReference type="InterPro" id="IPR018494">
    <property type="entry name" value="Oxysterol-bd_CS"/>
</dbReference>
<dbReference type="InParanoid" id="A0A163IZV6"/>
<protein>
    <recommendedName>
        <fullName evidence="5">Oxysterol-binding protein</fullName>
    </recommendedName>
</protein>
<proteinExistence type="inferred from homology"/>
<gene>
    <name evidence="3" type="primary">ABSGL_01738.1 scaffold 2091</name>
</gene>
<evidence type="ECO:0008006" key="5">
    <source>
        <dbReference type="Google" id="ProtNLM"/>
    </source>
</evidence>
<evidence type="ECO:0000256" key="1">
    <source>
        <dbReference type="ARBA" id="ARBA00008842"/>
    </source>
</evidence>
<dbReference type="FunFam" id="1.10.287.2720:FF:000001">
    <property type="entry name" value="Oxysterol-binding OBPalpha"/>
    <property type="match status" value="1"/>
</dbReference>
<dbReference type="Gene3D" id="3.30.70.3490">
    <property type="match status" value="1"/>
</dbReference>
<dbReference type="GO" id="GO:0005829">
    <property type="term" value="C:cytosol"/>
    <property type="evidence" value="ECO:0007669"/>
    <property type="project" value="TreeGrafter"/>
</dbReference>
<reference evidence="3" key="1">
    <citation type="submission" date="2016-04" db="EMBL/GenBank/DDBJ databases">
        <authorList>
            <person name="Evans L.H."/>
            <person name="Alamgir A."/>
            <person name="Owens N."/>
            <person name="Weber N.D."/>
            <person name="Virtaneva K."/>
            <person name="Barbian K."/>
            <person name="Babar A."/>
            <person name="Rosenke K."/>
        </authorList>
    </citation>
    <scope>NUCLEOTIDE SEQUENCE [LARGE SCALE GENOMIC DNA]</scope>
    <source>
        <strain evidence="3">CBS 101.48</strain>
    </source>
</reference>
<dbReference type="Proteomes" id="UP000078561">
    <property type="component" value="Unassembled WGS sequence"/>
</dbReference>
<organism evidence="3">
    <name type="scientific">Absidia glauca</name>
    <name type="common">Pin mould</name>
    <dbReference type="NCBI Taxonomy" id="4829"/>
    <lineage>
        <taxon>Eukaryota</taxon>
        <taxon>Fungi</taxon>
        <taxon>Fungi incertae sedis</taxon>
        <taxon>Mucoromycota</taxon>
        <taxon>Mucoromycotina</taxon>
        <taxon>Mucoromycetes</taxon>
        <taxon>Mucorales</taxon>
        <taxon>Cunninghamellaceae</taxon>
        <taxon>Absidia</taxon>
    </lineage>
</organism>
<dbReference type="SUPFAM" id="SSF144000">
    <property type="entry name" value="Oxysterol-binding protein-like"/>
    <property type="match status" value="1"/>
</dbReference>
<dbReference type="OrthoDB" id="14833at2759"/>